<reference evidence="1" key="1">
    <citation type="journal article" date="2015" name="Nature">
        <title>Complex archaea that bridge the gap between prokaryotes and eukaryotes.</title>
        <authorList>
            <person name="Spang A."/>
            <person name="Saw J.H."/>
            <person name="Jorgensen S.L."/>
            <person name="Zaremba-Niedzwiedzka K."/>
            <person name="Martijn J."/>
            <person name="Lind A.E."/>
            <person name="van Eijk R."/>
            <person name="Schleper C."/>
            <person name="Guy L."/>
            <person name="Ettema T.J."/>
        </authorList>
    </citation>
    <scope>NUCLEOTIDE SEQUENCE</scope>
</reference>
<name>A0A0F9SIZ9_9ZZZZ</name>
<dbReference type="EMBL" id="LAZR01000436">
    <property type="protein sequence ID" value="KKN68935.1"/>
    <property type="molecule type" value="Genomic_DNA"/>
</dbReference>
<evidence type="ECO:0000313" key="1">
    <source>
        <dbReference type="EMBL" id="KKN68935.1"/>
    </source>
</evidence>
<protein>
    <submittedName>
        <fullName evidence="1">Uncharacterized protein</fullName>
    </submittedName>
</protein>
<gene>
    <name evidence="1" type="ORF">LCGC14_0445920</name>
</gene>
<proteinExistence type="predicted"/>
<comment type="caution">
    <text evidence="1">The sequence shown here is derived from an EMBL/GenBank/DDBJ whole genome shotgun (WGS) entry which is preliminary data.</text>
</comment>
<accession>A0A0F9SIZ9</accession>
<sequence>MDPDSALRAILPSAALCMRVTPGYPYKVGYRHRWQGYGKRRCRRCGVLDEPKKRKKR</sequence>
<dbReference type="AlphaFoldDB" id="A0A0F9SIZ9"/>
<organism evidence="1">
    <name type="scientific">marine sediment metagenome</name>
    <dbReference type="NCBI Taxonomy" id="412755"/>
    <lineage>
        <taxon>unclassified sequences</taxon>
        <taxon>metagenomes</taxon>
        <taxon>ecological metagenomes</taxon>
    </lineage>
</organism>